<dbReference type="Pfam" id="PF03547">
    <property type="entry name" value="Mem_trans"/>
    <property type="match status" value="1"/>
</dbReference>
<evidence type="ECO:0000313" key="10">
    <source>
        <dbReference type="Proteomes" id="UP001194273"/>
    </source>
</evidence>
<keyword evidence="10" id="KW-1185">Reference proteome</keyword>
<keyword evidence="7 8" id="KW-0472">Membrane</keyword>
<feature type="transmembrane region" description="Helical" evidence="8">
    <location>
        <begin position="191"/>
        <end position="218"/>
    </location>
</feature>
<evidence type="ECO:0000256" key="1">
    <source>
        <dbReference type="ARBA" id="ARBA00004651"/>
    </source>
</evidence>
<evidence type="ECO:0000256" key="7">
    <source>
        <dbReference type="ARBA" id="ARBA00023136"/>
    </source>
</evidence>
<dbReference type="InterPro" id="IPR038770">
    <property type="entry name" value="Na+/solute_symporter_sf"/>
</dbReference>
<dbReference type="PANTHER" id="PTHR36838:SF3">
    <property type="entry name" value="TRANSPORTER AUXIN EFFLUX CARRIER EC FAMILY"/>
    <property type="match status" value="1"/>
</dbReference>
<keyword evidence="4" id="KW-1003">Cell membrane</keyword>
<evidence type="ECO:0000256" key="2">
    <source>
        <dbReference type="ARBA" id="ARBA00010145"/>
    </source>
</evidence>
<protein>
    <recommendedName>
        <fullName evidence="11">AEC family transporter</fullName>
    </recommendedName>
</protein>
<keyword evidence="3" id="KW-0813">Transport</keyword>
<feature type="transmembrane region" description="Helical" evidence="8">
    <location>
        <begin position="230"/>
        <end position="250"/>
    </location>
</feature>
<keyword evidence="6 8" id="KW-1133">Transmembrane helix</keyword>
<dbReference type="RefSeq" id="WP_193529293.1">
    <property type="nucleotide sequence ID" value="NZ_JADCJZ010000001.1"/>
</dbReference>
<evidence type="ECO:0000256" key="8">
    <source>
        <dbReference type="SAM" id="Phobius"/>
    </source>
</evidence>
<name>A0ABR9QS34_9ACTN</name>
<feature type="transmembrane region" description="Helical" evidence="8">
    <location>
        <begin position="283"/>
        <end position="306"/>
    </location>
</feature>
<organism evidence="9 10">
    <name type="scientific">Thermophilibacter gallinarum</name>
    <dbReference type="NCBI Taxonomy" id="2779357"/>
    <lineage>
        <taxon>Bacteria</taxon>
        <taxon>Bacillati</taxon>
        <taxon>Actinomycetota</taxon>
        <taxon>Coriobacteriia</taxon>
        <taxon>Coriobacteriales</taxon>
        <taxon>Atopobiaceae</taxon>
        <taxon>Thermophilibacter</taxon>
    </lineage>
</organism>
<evidence type="ECO:0000313" key="9">
    <source>
        <dbReference type="EMBL" id="MBE5023885.1"/>
    </source>
</evidence>
<dbReference type="Proteomes" id="UP001194273">
    <property type="component" value="Unassembled WGS sequence"/>
</dbReference>
<evidence type="ECO:0000256" key="3">
    <source>
        <dbReference type="ARBA" id="ARBA00022448"/>
    </source>
</evidence>
<keyword evidence="5 8" id="KW-0812">Transmembrane</keyword>
<proteinExistence type="inferred from homology"/>
<gene>
    <name evidence="9" type="ORF">INF26_03330</name>
</gene>
<comment type="similarity">
    <text evidence="2">Belongs to the auxin efflux carrier (TC 2.A.69) family.</text>
</comment>
<feature type="transmembrane region" description="Helical" evidence="8">
    <location>
        <begin position="160"/>
        <end position="185"/>
    </location>
</feature>
<dbReference type="Gene3D" id="1.20.1530.20">
    <property type="match status" value="1"/>
</dbReference>
<feature type="transmembrane region" description="Helical" evidence="8">
    <location>
        <begin position="256"/>
        <end position="276"/>
    </location>
</feature>
<accession>A0ABR9QS34</accession>
<sequence>MLDVIIKVSSFVFIILVGIAAARSGKFGQGADRLISRIVFNLTLPCAIVRAFQSAELRPELLGLIVVGFLANVIPFFASYVVYRSRPLEERIFQQANVCGLNIGCFALSFVQAFFPAAGVVATCLFDAGNSLMGTGGTWALIRSLVLGTNHDRLSDRLRVFARTLFSSVPFDCYVVLIAMGLAGARLPEQVITLISPIADANAFLSMFMIGLMIRFSVDGRKAVELARLLGWRLACSALLTAAALFVLPFDGIVRQVVIVLAWAPAASTGPLYTLWAGGDEGLAGMANALTVLLGVVIMTALVIVMGV</sequence>
<evidence type="ECO:0000256" key="6">
    <source>
        <dbReference type="ARBA" id="ARBA00022989"/>
    </source>
</evidence>
<feature type="transmembrane region" description="Helical" evidence="8">
    <location>
        <begin position="61"/>
        <end position="83"/>
    </location>
</feature>
<evidence type="ECO:0008006" key="11">
    <source>
        <dbReference type="Google" id="ProtNLM"/>
    </source>
</evidence>
<evidence type="ECO:0000256" key="4">
    <source>
        <dbReference type="ARBA" id="ARBA00022475"/>
    </source>
</evidence>
<comment type="caution">
    <text evidence="9">The sequence shown here is derived from an EMBL/GenBank/DDBJ whole genome shotgun (WGS) entry which is preliminary data.</text>
</comment>
<dbReference type="EMBL" id="JADCJZ010000001">
    <property type="protein sequence ID" value="MBE5023885.1"/>
    <property type="molecule type" value="Genomic_DNA"/>
</dbReference>
<feature type="transmembrane region" description="Helical" evidence="8">
    <location>
        <begin position="6"/>
        <end position="22"/>
    </location>
</feature>
<evidence type="ECO:0000256" key="5">
    <source>
        <dbReference type="ARBA" id="ARBA00022692"/>
    </source>
</evidence>
<feature type="transmembrane region" description="Helical" evidence="8">
    <location>
        <begin position="34"/>
        <end position="55"/>
    </location>
</feature>
<feature type="transmembrane region" description="Helical" evidence="8">
    <location>
        <begin position="103"/>
        <end position="122"/>
    </location>
</feature>
<dbReference type="InterPro" id="IPR004776">
    <property type="entry name" value="Mem_transp_PIN-like"/>
</dbReference>
<reference evidence="9 10" key="1">
    <citation type="submission" date="2020-10" db="EMBL/GenBank/DDBJ databases">
        <title>ChiBAC.</title>
        <authorList>
            <person name="Zenner C."/>
            <person name="Hitch T.C.A."/>
            <person name="Clavel T."/>
        </authorList>
    </citation>
    <scope>NUCLEOTIDE SEQUENCE [LARGE SCALE GENOMIC DNA]</scope>
    <source>
        <strain evidence="9 10">DSM 107455</strain>
    </source>
</reference>
<dbReference type="PANTHER" id="PTHR36838">
    <property type="entry name" value="AUXIN EFFLUX CARRIER FAMILY PROTEIN"/>
    <property type="match status" value="1"/>
</dbReference>
<comment type="subcellular location">
    <subcellularLocation>
        <location evidence="1">Cell membrane</location>
        <topology evidence="1">Multi-pass membrane protein</topology>
    </subcellularLocation>
</comment>